<dbReference type="OMA" id="DVCQAKA"/>
<dbReference type="Pfam" id="PF00107">
    <property type="entry name" value="ADH_zinc_N"/>
    <property type="match status" value="1"/>
</dbReference>
<dbReference type="InterPro" id="IPR020843">
    <property type="entry name" value="ER"/>
</dbReference>
<dbReference type="EMBL" id="JH711578">
    <property type="protein sequence ID" value="EIW81320.1"/>
    <property type="molecule type" value="Genomic_DNA"/>
</dbReference>
<dbReference type="RefSeq" id="XP_007768688.1">
    <property type="nucleotide sequence ID" value="XM_007770498.1"/>
</dbReference>
<dbReference type="InterPro" id="IPR011032">
    <property type="entry name" value="GroES-like_sf"/>
</dbReference>
<dbReference type="GO" id="GO:0016628">
    <property type="term" value="F:oxidoreductase activity, acting on the CH-CH group of donors, NAD or NADP as acceptor"/>
    <property type="evidence" value="ECO:0007669"/>
    <property type="project" value="InterPro"/>
</dbReference>
<dbReference type="SUPFAM" id="SSF50129">
    <property type="entry name" value="GroES-like"/>
    <property type="match status" value="1"/>
</dbReference>
<dbReference type="InterPro" id="IPR036291">
    <property type="entry name" value="NAD(P)-bd_dom_sf"/>
</dbReference>
<dbReference type="Proteomes" id="UP000053558">
    <property type="component" value="Unassembled WGS sequence"/>
</dbReference>
<dbReference type="AlphaFoldDB" id="A0A5M3MQH2"/>
<evidence type="ECO:0000259" key="2">
    <source>
        <dbReference type="SMART" id="SM00829"/>
    </source>
</evidence>
<dbReference type="Gene3D" id="3.40.50.720">
    <property type="entry name" value="NAD(P)-binding Rossmann-like Domain"/>
    <property type="match status" value="1"/>
</dbReference>
<dbReference type="PANTHER" id="PTHR43205:SF7">
    <property type="entry name" value="PROSTAGLANDIN REDUCTASE 1"/>
    <property type="match status" value="1"/>
</dbReference>
<dbReference type="PANTHER" id="PTHR43205">
    <property type="entry name" value="PROSTAGLANDIN REDUCTASE"/>
    <property type="match status" value="1"/>
</dbReference>
<keyword evidence="1" id="KW-0560">Oxidoreductase</keyword>
<organism evidence="3 4">
    <name type="scientific">Coniophora puteana (strain RWD-64-598)</name>
    <name type="common">Brown rot fungus</name>
    <dbReference type="NCBI Taxonomy" id="741705"/>
    <lineage>
        <taxon>Eukaryota</taxon>
        <taxon>Fungi</taxon>
        <taxon>Dikarya</taxon>
        <taxon>Basidiomycota</taxon>
        <taxon>Agaricomycotina</taxon>
        <taxon>Agaricomycetes</taxon>
        <taxon>Agaricomycetidae</taxon>
        <taxon>Boletales</taxon>
        <taxon>Coniophorineae</taxon>
        <taxon>Coniophoraceae</taxon>
        <taxon>Coniophora</taxon>
    </lineage>
</organism>
<reference evidence="4" key="1">
    <citation type="journal article" date="2012" name="Science">
        <title>The Paleozoic origin of enzymatic lignin decomposition reconstructed from 31 fungal genomes.</title>
        <authorList>
            <person name="Floudas D."/>
            <person name="Binder M."/>
            <person name="Riley R."/>
            <person name="Barry K."/>
            <person name="Blanchette R.A."/>
            <person name="Henrissat B."/>
            <person name="Martinez A.T."/>
            <person name="Otillar R."/>
            <person name="Spatafora J.W."/>
            <person name="Yadav J.S."/>
            <person name="Aerts A."/>
            <person name="Benoit I."/>
            <person name="Boyd A."/>
            <person name="Carlson A."/>
            <person name="Copeland A."/>
            <person name="Coutinho P.M."/>
            <person name="de Vries R.P."/>
            <person name="Ferreira P."/>
            <person name="Findley K."/>
            <person name="Foster B."/>
            <person name="Gaskell J."/>
            <person name="Glotzer D."/>
            <person name="Gorecki P."/>
            <person name="Heitman J."/>
            <person name="Hesse C."/>
            <person name="Hori C."/>
            <person name="Igarashi K."/>
            <person name="Jurgens J.A."/>
            <person name="Kallen N."/>
            <person name="Kersten P."/>
            <person name="Kohler A."/>
            <person name="Kuees U."/>
            <person name="Kumar T.K.A."/>
            <person name="Kuo A."/>
            <person name="LaButti K."/>
            <person name="Larrondo L.F."/>
            <person name="Lindquist E."/>
            <person name="Ling A."/>
            <person name="Lombard V."/>
            <person name="Lucas S."/>
            <person name="Lundell T."/>
            <person name="Martin R."/>
            <person name="McLaughlin D.J."/>
            <person name="Morgenstern I."/>
            <person name="Morin E."/>
            <person name="Murat C."/>
            <person name="Nagy L.G."/>
            <person name="Nolan M."/>
            <person name="Ohm R.A."/>
            <person name="Patyshakuliyeva A."/>
            <person name="Rokas A."/>
            <person name="Ruiz-Duenas F.J."/>
            <person name="Sabat G."/>
            <person name="Salamov A."/>
            <person name="Samejima M."/>
            <person name="Schmutz J."/>
            <person name="Slot J.C."/>
            <person name="St John F."/>
            <person name="Stenlid J."/>
            <person name="Sun H."/>
            <person name="Sun S."/>
            <person name="Syed K."/>
            <person name="Tsang A."/>
            <person name="Wiebenga A."/>
            <person name="Young D."/>
            <person name="Pisabarro A."/>
            <person name="Eastwood D.C."/>
            <person name="Martin F."/>
            <person name="Cullen D."/>
            <person name="Grigoriev I.V."/>
            <person name="Hibbett D.S."/>
        </authorList>
    </citation>
    <scope>NUCLEOTIDE SEQUENCE [LARGE SCALE GENOMIC DNA]</scope>
    <source>
        <strain evidence="4">RWD-64-598 SS2</strain>
    </source>
</reference>
<feature type="domain" description="Enoyl reductase (ER)" evidence="2">
    <location>
        <begin position="22"/>
        <end position="334"/>
    </location>
</feature>
<evidence type="ECO:0000313" key="4">
    <source>
        <dbReference type="Proteomes" id="UP000053558"/>
    </source>
</evidence>
<dbReference type="SUPFAM" id="SSF51735">
    <property type="entry name" value="NAD(P)-binding Rossmann-fold domains"/>
    <property type="match status" value="1"/>
</dbReference>
<dbReference type="InterPro" id="IPR045010">
    <property type="entry name" value="MDR_fam"/>
</dbReference>
<sequence>MAPVKNGQVILNEVPKAGIIPGQTTVYREENLDIDATPLNGGFLVKTLTFSIDPVIFGRMKGPPPFGYTLGGPINNLGGGRVLRSEHPSFKVGDLVTGMMNFEEYVVVPAAQASMFETVDSSISLSARMGAAGLSGKTAYYGWKAYAPPSSKGNVCFVSSGAGAVGSIVIQLAKRDGYKVIASAGTDEKVSTMKDLGADVAFNYKTTATKDVLAKEGLINVYWDNVGGATLEAAIDAAAPRAHFIECGMLSGYLGESYHIKNLFMTIPKEVQLHGFIAVGWMEENWGREFRETMPKLIASGEIKYKEELIKGLDKAAEAVTAQLEGKNVGKPVLIVADE</sequence>
<gene>
    <name evidence="3" type="ORF">CONPUDRAFT_165494</name>
</gene>
<dbReference type="Pfam" id="PF16884">
    <property type="entry name" value="ADH_N_2"/>
    <property type="match status" value="1"/>
</dbReference>
<dbReference type="SMART" id="SM00829">
    <property type="entry name" value="PKS_ER"/>
    <property type="match status" value="1"/>
</dbReference>
<protein>
    <submittedName>
        <fullName evidence="3">Alcohol dehydrogenase</fullName>
    </submittedName>
</protein>
<dbReference type="KEGG" id="cput:CONPUDRAFT_165494"/>
<dbReference type="OrthoDB" id="809632at2759"/>
<evidence type="ECO:0000256" key="1">
    <source>
        <dbReference type="ARBA" id="ARBA00023002"/>
    </source>
</evidence>
<keyword evidence="4" id="KW-1185">Reference proteome</keyword>
<accession>A0A5M3MQH2</accession>
<proteinExistence type="predicted"/>
<comment type="caution">
    <text evidence="3">The sequence shown here is derived from an EMBL/GenBank/DDBJ whole genome shotgun (WGS) entry which is preliminary data.</text>
</comment>
<dbReference type="InterPro" id="IPR013149">
    <property type="entry name" value="ADH-like_C"/>
</dbReference>
<dbReference type="Gene3D" id="3.90.180.10">
    <property type="entry name" value="Medium-chain alcohol dehydrogenases, catalytic domain"/>
    <property type="match status" value="1"/>
</dbReference>
<dbReference type="CDD" id="cd05288">
    <property type="entry name" value="PGDH"/>
    <property type="match status" value="1"/>
</dbReference>
<name>A0A5M3MQH2_CONPW</name>
<evidence type="ECO:0000313" key="3">
    <source>
        <dbReference type="EMBL" id="EIW81320.1"/>
    </source>
</evidence>
<dbReference type="InterPro" id="IPR041694">
    <property type="entry name" value="ADH_N_2"/>
</dbReference>
<dbReference type="GeneID" id="19205325"/>